<comment type="caution">
    <text evidence="13">The sequence shown here is derived from an EMBL/GenBank/DDBJ whole genome shotgun (WGS) entry which is preliminary data.</text>
</comment>
<evidence type="ECO:0000313" key="13">
    <source>
        <dbReference type="EMBL" id="TKV62062.1"/>
    </source>
</evidence>
<evidence type="ECO:0000256" key="7">
    <source>
        <dbReference type="ARBA" id="ARBA00022490"/>
    </source>
</evidence>
<comment type="similarity">
    <text evidence="5 11">Belongs to the purine/pyrimidine phosphoribosyltransferase family.</text>
</comment>
<evidence type="ECO:0000256" key="8">
    <source>
        <dbReference type="ARBA" id="ARBA00022676"/>
    </source>
</evidence>
<comment type="subunit">
    <text evidence="11">Homodimer.</text>
</comment>
<keyword evidence="14" id="KW-1185">Reference proteome</keyword>
<dbReference type="InterPro" id="IPR000836">
    <property type="entry name" value="PRTase_dom"/>
</dbReference>
<sequence>MDAVVEAAGQQLDRLVRVQPDFPQPGVLFRDLTPVLADAMALDLLARALVAPAPTATLVAGIEARGFLLGAVAAMSLGVGVLALRKPGKLPGEVLSESYDLEYGAAALQVHPGDVPADARVLVIDDVLATGGTVAAACRLLRRAGAEVVGVSVAVELAALGGRAALARQEADVPVSTVRAW</sequence>
<dbReference type="Pfam" id="PF00156">
    <property type="entry name" value="Pribosyltran"/>
    <property type="match status" value="1"/>
</dbReference>
<evidence type="ECO:0000313" key="14">
    <source>
        <dbReference type="Proteomes" id="UP000306985"/>
    </source>
</evidence>
<dbReference type="GO" id="GO:0016208">
    <property type="term" value="F:AMP binding"/>
    <property type="evidence" value="ECO:0007669"/>
    <property type="project" value="TreeGrafter"/>
</dbReference>
<keyword evidence="10 11" id="KW-0660">Purine salvage</keyword>
<organism evidence="13 14">
    <name type="scientific">Nakamurella flava</name>
    <dbReference type="NCBI Taxonomy" id="2576308"/>
    <lineage>
        <taxon>Bacteria</taxon>
        <taxon>Bacillati</taxon>
        <taxon>Actinomycetota</taxon>
        <taxon>Actinomycetes</taxon>
        <taxon>Nakamurellales</taxon>
        <taxon>Nakamurellaceae</taxon>
        <taxon>Nakamurella</taxon>
    </lineage>
</organism>
<accession>A0A4U6QPR2</accession>
<dbReference type="NCBIfam" id="NF002634">
    <property type="entry name" value="PRK02304.1-3"/>
    <property type="match status" value="1"/>
</dbReference>
<dbReference type="Proteomes" id="UP000306985">
    <property type="component" value="Unassembled WGS sequence"/>
</dbReference>
<keyword evidence="7 11" id="KW-0963">Cytoplasm</keyword>
<keyword evidence="8 11" id="KW-0328">Glycosyltransferase</keyword>
<name>A0A4U6QPR2_9ACTN</name>
<dbReference type="UniPathway" id="UPA00588">
    <property type="reaction ID" value="UER00646"/>
</dbReference>
<comment type="pathway">
    <text evidence="4 11">Purine metabolism; AMP biosynthesis via salvage pathway; AMP from adenine: step 1/1.</text>
</comment>
<evidence type="ECO:0000256" key="2">
    <source>
        <dbReference type="ARBA" id="ARBA00003968"/>
    </source>
</evidence>
<proteinExistence type="inferred from homology"/>
<feature type="domain" description="Phosphoribosyltransferase" evidence="12">
    <location>
        <begin position="57"/>
        <end position="155"/>
    </location>
</feature>
<evidence type="ECO:0000256" key="10">
    <source>
        <dbReference type="ARBA" id="ARBA00022726"/>
    </source>
</evidence>
<dbReference type="HAMAP" id="MF_00004">
    <property type="entry name" value="Aden_phosphoribosyltr"/>
    <property type="match status" value="1"/>
</dbReference>
<protein>
    <recommendedName>
        <fullName evidence="6 11">Adenine phosphoribosyltransferase</fullName>
        <shortName evidence="11">APRT</shortName>
        <ecNumber evidence="6 11">2.4.2.7</ecNumber>
    </recommendedName>
</protein>
<dbReference type="FunFam" id="3.40.50.2020:FF:000021">
    <property type="entry name" value="Adenine phosphoribosyltransferase"/>
    <property type="match status" value="1"/>
</dbReference>
<evidence type="ECO:0000256" key="3">
    <source>
        <dbReference type="ARBA" id="ARBA00004496"/>
    </source>
</evidence>
<dbReference type="GO" id="GO:0005737">
    <property type="term" value="C:cytoplasm"/>
    <property type="evidence" value="ECO:0007669"/>
    <property type="project" value="UniProtKB-SubCell"/>
</dbReference>
<comment type="function">
    <text evidence="2 11">Catalyzes a salvage reaction resulting in the formation of AMP, that is energically less costly than de novo synthesis.</text>
</comment>
<evidence type="ECO:0000256" key="4">
    <source>
        <dbReference type="ARBA" id="ARBA00004659"/>
    </source>
</evidence>
<dbReference type="InterPro" id="IPR050054">
    <property type="entry name" value="UPRTase/APRTase"/>
</dbReference>
<evidence type="ECO:0000259" key="12">
    <source>
        <dbReference type="Pfam" id="PF00156"/>
    </source>
</evidence>
<evidence type="ECO:0000256" key="9">
    <source>
        <dbReference type="ARBA" id="ARBA00022679"/>
    </source>
</evidence>
<dbReference type="PANTHER" id="PTHR32315:SF3">
    <property type="entry name" value="ADENINE PHOSPHORIBOSYLTRANSFERASE"/>
    <property type="match status" value="1"/>
</dbReference>
<evidence type="ECO:0000256" key="11">
    <source>
        <dbReference type="HAMAP-Rule" id="MF_00004"/>
    </source>
</evidence>
<dbReference type="GO" id="GO:0003999">
    <property type="term" value="F:adenine phosphoribosyltransferase activity"/>
    <property type="evidence" value="ECO:0007669"/>
    <property type="project" value="UniProtKB-UniRule"/>
</dbReference>
<dbReference type="PANTHER" id="PTHR32315">
    <property type="entry name" value="ADENINE PHOSPHORIBOSYLTRANSFERASE"/>
    <property type="match status" value="1"/>
</dbReference>
<evidence type="ECO:0000256" key="5">
    <source>
        <dbReference type="ARBA" id="ARBA00008391"/>
    </source>
</evidence>
<dbReference type="CDD" id="cd06223">
    <property type="entry name" value="PRTases_typeI"/>
    <property type="match status" value="1"/>
</dbReference>
<evidence type="ECO:0000256" key="1">
    <source>
        <dbReference type="ARBA" id="ARBA00000868"/>
    </source>
</evidence>
<dbReference type="SUPFAM" id="SSF53271">
    <property type="entry name" value="PRTase-like"/>
    <property type="match status" value="1"/>
</dbReference>
<dbReference type="Gene3D" id="3.40.50.2020">
    <property type="match status" value="1"/>
</dbReference>
<dbReference type="InterPro" id="IPR029057">
    <property type="entry name" value="PRTase-like"/>
</dbReference>
<dbReference type="EMBL" id="SZZH01000001">
    <property type="protein sequence ID" value="TKV62062.1"/>
    <property type="molecule type" value="Genomic_DNA"/>
</dbReference>
<dbReference type="NCBIfam" id="NF002636">
    <property type="entry name" value="PRK02304.1-5"/>
    <property type="match status" value="1"/>
</dbReference>
<gene>
    <name evidence="11" type="primary">apt</name>
    <name evidence="13" type="ORF">FDO65_01105</name>
</gene>
<dbReference type="GO" id="GO:0002055">
    <property type="term" value="F:adenine binding"/>
    <property type="evidence" value="ECO:0007669"/>
    <property type="project" value="TreeGrafter"/>
</dbReference>
<dbReference type="AlphaFoldDB" id="A0A4U6QPR2"/>
<dbReference type="GO" id="GO:0044209">
    <property type="term" value="P:AMP salvage"/>
    <property type="evidence" value="ECO:0007669"/>
    <property type="project" value="UniProtKB-UniRule"/>
</dbReference>
<dbReference type="InterPro" id="IPR005764">
    <property type="entry name" value="Ade_phspho_trans"/>
</dbReference>
<dbReference type="GO" id="GO:0006166">
    <property type="term" value="P:purine ribonucleoside salvage"/>
    <property type="evidence" value="ECO:0007669"/>
    <property type="project" value="UniProtKB-KW"/>
</dbReference>
<dbReference type="OrthoDB" id="9803963at2"/>
<dbReference type="EC" id="2.4.2.7" evidence="6 11"/>
<comment type="subcellular location">
    <subcellularLocation>
        <location evidence="3 11">Cytoplasm</location>
    </subcellularLocation>
</comment>
<reference evidence="13 14" key="1">
    <citation type="submission" date="2019-05" db="EMBL/GenBank/DDBJ databases">
        <title>Nakamurella sp. N5BH11, whole genome shotgun sequence.</title>
        <authorList>
            <person name="Tuo L."/>
        </authorList>
    </citation>
    <scope>NUCLEOTIDE SEQUENCE [LARGE SCALE GENOMIC DNA]</scope>
    <source>
        <strain evidence="13 14">N5BH11</strain>
    </source>
</reference>
<dbReference type="GO" id="GO:0006168">
    <property type="term" value="P:adenine salvage"/>
    <property type="evidence" value="ECO:0007669"/>
    <property type="project" value="InterPro"/>
</dbReference>
<comment type="catalytic activity">
    <reaction evidence="1 11">
        <text>AMP + diphosphate = 5-phospho-alpha-D-ribose 1-diphosphate + adenine</text>
        <dbReference type="Rhea" id="RHEA:16609"/>
        <dbReference type="ChEBI" id="CHEBI:16708"/>
        <dbReference type="ChEBI" id="CHEBI:33019"/>
        <dbReference type="ChEBI" id="CHEBI:58017"/>
        <dbReference type="ChEBI" id="CHEBI:456215"/>
        <dbReference type="EC" id="2.4.2.7"/>
    </reaction>
</comment>
<keyword evidence="9 11" id="KW-0808">Transferase</keyword>
<evidence type="ECO:0000256" key="6">
    <source>
        <dbReference type="ARBA" id="ARBA00011893"/>
    </source>
</evidence>